<dbReference type="VEuPathDB" id="FungiDB:PC9H_005077"/>
<evidence type="ECO:0000259" key="4">
    <source>
        <dbReference type="Pfam" id="PF02798"/>
    </source>
</evidence>
<keyword evidence="5" id="KW-0808">Transferase</keyword>
<dbReference type="SFLD" id="SFLDG00358">
    <property type="entry name" value="Main_(cytGST)"/>
    <property type="match status" value="1"/>
</dbReference>
<sequence>MSDAKKPLLLYTAPTPNGHKVSVFLEELKAAYGIDYDVEKIDLSKNVQKEPWFIKLNPNGRIPVLVDRSRNDFPVFETAAIILYLQHHYDKDGKFGWTAEKDPDFWSEELQWIFFTHGGVGPMQGQANHFNHAAPEKIPYAINRYLEETKRLYGVLEIRLTGRDWLVGPGKGQYSIADINVIPWIRVHSYAGIENLDQWPSVKAWVERATARPTFQAGIKV</sequence>
<dbReference type="PANTHER" id="PTHR44051">
    <property type="entry name" value="GLUTATHIONE S-TRANSFERASE-RELATED"/>
    <property type="match status" value="1"/>
</dbReference>
<organism evidence="5 6">
    <name type="scientific">Pleurotus ostreatus</name>
    <name type="common">Oyster mushroom</name>
    <name type="synonym">White-rot fungus</name>
    <dbReference type="NCBI Taxonomy" id="5322"/>
    <lineage>
        <taxon>Eukaryota</taxon>
        <taxon>Fungi</taxon>
        <taxon>Dikarya</taxon>
        <taxon>Basidiomycota</taxon>
        <taxon>Agaricomycotina</taxon>
        <taxon>Agaricomycetes</taxon>
        <taxon>Agaricomycetidae</taxon>
        <taxon>Agaricales</taxon>
        <taxon>Pleurotineae</taxon>
        <taxon>Pleurotaceae</taxon>
        <taxon>Pleurotus</taxon>
    </lineage>
</organism>
<dbReference type="SUPFAM" id="SSF52833">
    <property type="entry name" value="Thioredoxin-like"/>
    <property type="match status" value="1"/>
</dbReference>
<dbReference type="Pfam" id="PF00043">
    <property type="entry name" value="GST_C"/>
    <property type="match status" value="1"/>
</dbReference>
<dbReference type="Proteomes" id="UP000623687">
    <property type="component" value="Unassembled WGS sequence"/>
</dbReference>
<dbReference type="Pfam" id="PF02798">
    <property type="entry name" value="GST_N"/>
    <property type="match status" value="1"/>
</dbReference>
<name>A0A8H6ZZ79_PLEOS</name>
<evidence type="ECO:0000256" key="1">
    <source>
        <dbReference type="ARBA" id="ARBA00007409"/>
    </source>
</evidence>
<dbReference type="InterPro" id="IPR004045">
    <property type="entry name" value="Glutathione_S-Trfase_N"/>
</dbReference>
<dbReference type="CDD" id="cd03048">
    <property type="entry name" value="GST_N_Ure2p_like"/>
    <property type="match status" value="1"/>
</dbReference>
<comment type="similarity">
    <text evidence="1 2">Belongs to the GST superfamily.</text>
</comment>
<accession>A0A8H6ZZ79</accession>
<dbReference type="RefSeq" id="XP_036633156.1">
    <property type="nucleotide sequence ID" value="XM_036774654.1"/>
</dbReference>
<comment type="caution">
    <text evidence="5">The sequence shown here is derived from an EMBL/GenBank/DDBJ whole genome shotgun (WGS) entry which is preliminary data.</text>
</comment>
<dbReference type="Gene3D" id="3.40.30.10">
    <property type="entry name" value="Glutaredoxin"/>
    <property type="match status" value="1"/>
</dbReference>
<evidence type="ECO:0000313" key="5">
    <source>
        <dbReference type="EMBL" id="KAF7433129.1"/>
    </source>
</evidence>
<dbReference type="EMBL" id="JACETU010000003">
    <property type="protein sequence ID" value="KAF7433129.1"/>
    <property type="molecule type" value="Genomic_DNA"/>
</dbReference>
<dbReference type="Gene3D" id="1.20.1050.10">
    <property type="match status" value="1"/>
</dbReference>
<feature type="domain" description="Glutathione S-transferase C-terminal" evidence="3">
    <location>
        <begin position="146"/>
        <end position="213"/>
    </location>
</feature>
<dbReference type="SFLD" id="SFLDG01151">
    <property type="entry name" value="Main.2:_Nu-like"/>
    <property type="match status" value="1"/>
</dbReference>
<dbReference type="AlphaFoldDB" id="A0A8H6ZZ79"/>
<keyword evidence="6" id="KW-1185">Reference proteome</keyword>
<dbReference type="InterPro" id="IPR004046">
    <property type="entry name" value="GST_C"/>
</dbReference>
<dbReference type="SFLD" id="SFLDS00019">
    <property type="entry name" value="Glutathione_Transferase_(cytos"/>
    <property type="match status" value="1"/>
</dbReference>
<proteinExistence type="inferred from homology"/>
<dbReference type="InterPro" id="IPR040079">
    <property type="entry name" value="Glutathione_S-Trfase"/>
</dbReference>
<feature type="domain" description="GST N-terminal" evidence="4">
    <location>
        <begin position="7"/>
        <end position="86"/>
    </location>
</feature>
<dbReference type="InterPro" id="IPR036282">
    <property type="entry name" value="Glutathione-S-Trfase_C_sf"/>
</dbReference>
<dbReference type="SUPFAM" id="SSF47616">
    <property type="entry name" value="GST C-terminal domain-like"/>
    <property type="match status" value="1"/>
</dbReference>
<dbReference type="GeneID" id="59374895"/>
<gene>
    <name evidence="5" type="primary">URE2</name>
    <name evidence="5" type="ORF">PC9H_005077</name>
</gene>
<dbReference type="PANTHER" id="PTHR44051:SF8">
    <property type="entry name" value="GLUTATHIONE S-TRANSFERASE GSTA"/>
    <property type="match status" value="1"/>
</dbReference>
<evidence type="ECO:0000259" key="3">
    <source>
        <dbReference type="Pfam" id="PF00043"/>
    </source>
</evidence>
<evidence type="ECO:0000256" key="2">
    <source>
        <dbReference type="RuleBase" id="RU003494"/>
    </source>
</evidence>
<protein>
    <submittedName>
        <fullName evidence="5">Glutathione S- transferase, nitrogen catabolite repression regulator</fullName>
    </submittedName>
</protein>
<dbReference type="InterPro" id="IPR036249">
    <property type="entry name" value="Thioredoxin-like_sf"/>
</dbReference>
<evidence type="ECO:0000313" key="6">
    <source>
        <dbReference type="Proteomes" id="UP000623687"/>
    </source>
</evidence>
<dbReference type="GO" id="GO:0016740">
    <property type="term" value="F:transferase activity"/>
    <property type="evidence" value="ECO:0007669"/>
    <property type="project" value="UniProtKB-KW"/>
</dbReference>
<reference evidence="5" key="1">
    <citation type="submission" date="2019-07" db="EMBL/GenBank/DDBJ databases">
        <authorList>
            <person name="Palmer J.M."/>
        </authorList>
    </citation>
    <scope>NUCLEOTIDE SEQUENCE</scope>
    <source>
        <strain evidence="5">PC9</strain>
    </source>
</reference>
<dbReference type="OrthoDB" id="422574at2759"/>